<dbReference type="WBParaSite" id="Csp11.Scaffold629.g14065.t1">
    <property type="protein sequence ID" value="Csp11.Scaffold629.g14065.t1"/>
    <property type="gene ID" value="Csp11.Scaffold629.g14065"/>
</dbReference>
<evidence type="ECO:0000313" key="3">
    <source>
        <dbReference type="WBParaSite" id="Csp11.Scaffold629.g14065.t1"/>
    </source>
</evidence>
<feature type="region of interest" description="Disordered" evidence="1">
    <location>
        <begin position="89"/>
        <end position="147"/>
    </location>
</feature>
<name>A0A1I7U228_9PELO</name>
<dbReference type="Proteomes" id="UP000095282">
    <property type="component" value="Unplaced"/>
</dbReference>
<proteinExistence type="predicted"/>
<keyword evidence="2" id="KW-1185">Reference proteome</keyword>
<evidence type="ECO:0000313" key="2">
    <source>
        <dbReference type="Proteomes" id="UP000095282"/>
    </source>
</evidence>
<evidence type="ECO:0000256" key="1">
    <source>
        <dbReference type="SAM" id="MobiDB-lite"/>
    </source>
</evidence>
<feature type="region of interest" description="Disordered" evidence="1">
    <location>
        <begin position="33"/>
        <end position="68"/>
    </location>
</feature>
<organism evidence="2 3">
    <name type="scientific">Caenorhabditis tropicalis</name>
    <dbReference type="NCBI Taxonomy" id="1561998"/>
    <lineage>
        <taxon>Eukaryota</taxon>
        <taxon>Metazoa</taxon>
        <taxon>Ecdysozoa</taxon>
        <taxon>Nematoda</taxon>
        <taxon>Chromadorea</taxon>
        <taxon>Rhabditida</taxon>
        <taxon>Rhabditina</taxon>
        <taxon>Rhabditomorpha</taxon>
        <taxon>Rhabditoidea</taxon>
        <taxon>Rhabditidae</taxon>
        <taxon>Peloderinae</taxon>
        <taxon>Caenorhabditis</taxon>
    </lineage>
</organism>
<sequence>MAPPIARRGAEDGRKRKLWWTWSSERKKPLIIKKLREDPKVPGEKQMESEASNESKLKESEHREKALESRVKALKREVTLQEIWINDTAVPKDLPVNQRSRSFGSKKGAGEDGSRSPETPKGFQSSGKKRMESQASNESKLKESELRGKALESRVKALKREVTLQEIWINNTAVPKDLPSTTDLGALNRDKTPIKLVLTALVDESIASREKSKIIKTLKDLKVSKEKRLDSEASNESKLKESELRGKALESRVKVLKREVTLQEIWINDTEWAGKIARDEKVALEQFIAMQPAASNKIISQLEMKNGYLKEKLREAMANEERFWNVEEVKEEMVEGEESKAQRKRRCGDTGEWMGSEKKRREG</sequence>
<feature type="region of interest" description="Disordered" evidence="1">
    <location>
        <begin position="334"/>
        <end position="363"/>
    </location>
</feature>
<dbReference type="AlphaFoldDB" id="A0A1I7U228"/>
<accession>A0A1I7U228</accession>
<reference evidence="3" key="1">
    <citation type="submission" date="2016-11" db="UniProtKB">
        <authorList>
            <consortium name="WormBaseParasite"/>
        </authorList>
    </citation>
    <scope>IDENTIFICATION</scope>
</reference>
<protein>
    <submittedName>
        <fullName evidence="3">Protein CHUP1, chloroplastic</fullName>
    </submittedName>
</protein>